<dbReference type="EMBL" id="MVHJ01000002">
    <property type="protein sequence ID" value="ORA06851.1"/>
    <property type="molecule type" value="Genomic_DNA"/>
</dbReference>
<keyword evidence="2" id="KW-1185">Reference proteome</keyword>
<dbReference type="PANTHER" id="PTHR12526">
    <property type="entry name" value="GLYCOSYLTRANSFERASE"/>
    <property type="match status" value="1"/>
</dbReference>
<dbReference type="Gene3D" id="3.40.50.2000">
    <property type="entry name" value="Glycogen Phosphorylase B"/>
    <property type="match status" value="1"/>
</dbReference>
<comment type="caution">
    <text evidence="1">The sequence shown here is derived from an EMBL/GenBank/DDBJ whole genome shotgun (WGS) entry which is preliminary data.</text>
</comment>
<protein>
    <recommendedName>
        <fullName evidence="3">Glycosyl transferase family 1</fullName>
    </recommendedName>
</protein>
<evidence type="ECO:0000313" key="1">
    <source>
        <dbReference type="EMBL" id="ORA06851.1"/>
    </source>
</evidence>
<dbReference type="AlphaFoldDB" id="A0A1W9Z3F4"/>
<gene>
    <name evidence="1" type="ORF">BST17_03130</name>
</gene>
<sequence length="368" mass="40925">MAYPMHGQHKLSNEGYRTRDGHIIEWLGRSAAQSHRQVAVVSRPEPVVLASRRRIRGRIAEGSHPIQTFTWRVPSLDAKHWWVRSAGAYPKVALGQRTPAVIWNPLAASAPVERNPFKTDRPVVLDLLDDWTIHHGFVSIRSEIEAAYRRAFESSSTVFANSEGTLELAHRYGRTDAVLMPNGVDPERFQQHSTASGPITVGYVGKIGNRLDARLIENTCTRLPKIRFVFAGQILDAKGRFRRLLTSLPNVEWLGDVQYEDVPDLMATFDVGWVPHSVGVGEVGGDAIKIYEYRASGLPVLTTPIIGAGRVLKNGVFVLRAQDHPSWIADTVGTLERVPRIVETIPPVLTWREKASTVARALGVEFTV</sequence>
<accession>A0A1W9Z3F4</accession>
<dbReference type="STRING" id="564198.BST17_03130"/>
<organism evidence="1 2">
    <name type="scientific">Mycolicibacterium bacteremicum</name>
    <name type="common">Mycobacterium bacteremicum</name>
    <dbReference type="NCBI Taxonomy" id="564198"/>
    <lineage>
        <taxon>Bacteria</taxon>
        <taxon>Bacillati</taxon>
        <taxon>Actinomycetota</taxon>
        <taxon>Actinomycetes</taxon>
        <taxon>Mycobacteriales</taxon>
        <taxon>Mycobacteriaceae</taxon>
        <taxon>Mycolicibacterium</taxon>
    </lineage>
</organism>
<dbReference type="Pfam" id="PF13692">
    <property type="entry name" value="Glyco_trans_1_4"/>
    <property type="match status" value="1"/>
</dbReference>
<evidence type="ECO:0008006" key="3">
    <source>
        <dbReference type="Google" id="ProtNLM"/>
    </source>
</evidence>
<dbReference type="Proteomes" id="UP000192366">
    <property type="component" value="Unassembled WGS sequence"/>
</dbReference>
<dbReference type="SUPFAM" id="SSF53756">
    <property type="entry name" value="UDP-Glycosyltransferase/glycogen phosphorylase"/>
    <property type="match status" value="1"/>
</dbReference>
<evidence type="ECO:0000313" key="2">
    <source>
        <dbReference type="Proteomes" id="UP000192366"/>
    </source>
</evidence>
<name>A0A1W9Z3F4_MYCBA</name>
<proteinExistence type="predicted"/>
<reference evidence="1 2" key="1">
    <citation type="submission" date="2017-02" db="EMBL/GenBank/DDBJ databases">
        <title>The new phylogeny of genus Mycobacterium.</title>
        <authorList>
            <person name="Tortoli E."/>
            <person name="Trovato A."/>
            <person name="Cirillo D.M."/>
        </authorList>
    </citation>
    <scope>NUCLEOTIDE SEQUENCE [LARGE SCALE GENOMIC DNA]</scope>
    <source>
        <strain evidence="1 2">DSM 45578</strain>
    </source>
</reference>